<keyword evidence="3 5" id="KW-1133">Transmembrane helix</keyword>
<feature type="transmembrane region" description="Helical" evidence="5">
    <location>
        <begin position="12"/>
        <end position="30"/>
    </location>
</feature>
<dbReference type="Gene3D" id="1.20.1250.20">
    <property type="entry name" value="MFS general substrate transporter like domains"/>
    <property type="match status" value="1"/>
</dbReference>
<dbReference type="InterPro" id="IPR005828">
    <property type="entry name" value="MFS_sugar_transport-like"/>
</dbReference>
<evidence type="ECO:0000259" key="6">
    <source>
        <dbReference type="PROSITE" id="PS50850"/>
    </source>
</evidence>
<feature type="transmembrane region" description="Helical" evidence="5">
    <location>
        <begin position="159"/>
        <end position="176"/>
    </location>
</feature>
<dbReference type="AlphaFoldDB" id="A0A5N5SKK2"/>
<feature type="transmembrane region" description="Helical" evidence="5">
    <location>
        <begin position="95"/>
        <end position="116"/>
    </location>
</feature>
<feature type="transmembrane region" description="Helical" evidence="5">
    <location>
        <begin position="182"/>
        <end position="204"/>
    </location>
</feature>
<feature type="transmembrane region" description="Helical" evidence="5">
    <location>
        <begin position="128"/>
        <end position="147"/>
    </location>
</feature>
<sequence length="302" mass="33981">MMSLVAYICSDWKTFIYGCHLPSIIFILYYSRILPESPRWLLSKSRISECEKYLKRISETNGRTYSEATREYLLQAQKEETQSYSLKTVMRSFTLAKHLFLTSLILSIIFIIYSGILLNIHNMEGNKAVTFLILMIFDIPGEVFGSFAAQYAGRRTSSVVIMGATCISCILAAIFARDPWVLLVFCGLSKMFASSAALVVYMQIGELFPTPLRTSAYGVTGMIGAAAVIWIPPLIAMGDTNALLPYYILFGMSLFGLLLCTFLPETVGQPLPQTINEADLIGRNQPYFSIIHKWNAHKYFDK</sequence>
<feature type="domain" description="Major facilitator superfamily (MFS) profile" evidence="6">
    <location>
        <begin position="1"/>
        <end position="268"/>
    </location>
</feature>
<keyword evidence="8" id="KW-1185">Reference proteome</keyword>
<evidence type="ECO:0000313" key="8">
    <source>
        <dbReference type="Proteomes" id="UP000326759"/>
    </source>
</evidence>
<protein>
    <submittedName>
        <fullName evidence="7">Organic cation transporter 1</fullName>
    </submittedName>
</protein>
<dbReference type="InterPro" id="IPR020846">
    <property type="entry name" value="MFS_dom"/>
</dbReference>
<feature type="transmembrane region" description="Helical" evidence="5">
    <location>
        <begin position="216"/>
        <end position="238"/>
    </location>
</feature>
<comment type="caution">
    <text evidence="7">The sequence shown here is derived from an EMBL/GenBank/DDBJ whole genome shotgun (WGS) entry which is preliminary data.</text>
</comment>
<dbReference type="Pfam" id="PF00083">
    <property type="entry name" value="Sugar_tr"/>
    <property type="match status" value="1"/>
</dbReference>
<dbReference type="OrthoDB" id="5296287at2759"/>
<proteinExistence type="predicted"/>
<evidence type="ECO:0000256" key="3">
    <source>
        <dbReference type="ARBA" id="ARBA00022989"/>
    </source>
</evidence>
<name>A0A5N5SKK2_9CRUS</name>
<dbReference type="EMBL" id="SEYY01024311">
    <property type="protein sequence ID" value="KAB7494220.1"/>
    <property type="molecule type" value="Genomic_DNA"/>
</dbReference>
<dbReference type="InterPro" id="IPR036259">
    <property type="entry name" value="MFS_trans_sf"/>
</dbReference>
<dbReference type="GO" id="GO:0022857">
    <property type="term" value="F:transmembrane transporter activity"/>
    <property type="evidence" value="ECO:0007669"/>
    <property type="project" value="InterPro"/>
</dbReference>
<evidence type="ECO:0000256" key="1">
    <source>
        <dbReference type="ARBA" id="ARBA00004141"/>
    </source>
</evidence>
<evidence type="ECO:0000256" key="2">
    <source>
        <dbReference type="ARBA" id="ARBA00022692"/>
    </source>
</evidence>
<keyword evidence="4 5" id="KW-0472">Membrane</keyword>
<dbReference type="PROSITE" id="PS50850">
    <property type="entry name" value="MFS"/>
    <property type="match status" value="1"/>
</dbReference>
<feature type="transmembrane region" description="Helical" evidence="5">
    <location>
        <begin position="244"/>
        <end position="263"/>
    </location>
</feature>
<evidence type="ECO:0000256" key="4">
    <source>
        <dbReference type="ARBA" id="ARBA00023136"/>
    </source>
</evidence>
<evidence type="ECO:0000256" key="5">
    <source>
        <dbReference type="SAM" id="Phobius"/>
    </source>
</evidence>
<dbReference type="GO" id="GO:0016020">
    <property type="term" value="C:membrane"/>
    <property type="evidence" value="ECO:0007669"/>
    <property type="project" value="UniProtKB-SubCell"/>
</dbReference>
<reference evidence="7 8" key="1">
    <citation type="journal article" date="2019" name="PLoS Biol.">
        <title>Sex chromosomes control vertical transmission of feminizing Wolbachia symbionts in an isopod.</title>
        <authorList>
            <person name="Becking T."/>
            <person name="Chebbi M.A."/>
            <person name="Giraud I."/>
            <person name="Moumen B."/>
            <person name="Laverre T."/>
            <person name="Caubet Y."/>
            <person name="Peccoud J."/>
            <person name="Gilbert C."/>
            <person name="Cordaux R."/>
        </authorList>
    </citation>
    <scope>NUCLEOTIDE SEQUENCE [LARGE SCALE GENOMIC DNA]</scope>
    <source>
        <strain evidence="7">ANa2</strain>
        <tissue evidence="7">Whole body excluding digestive tract and cuticle</tissue>
    </source>
</reference>
<keyword evidence="2 5" id="KW-0812">Transmembrane</keyword>
<gene>
    <name evidence="7" type="primary">oct-1_3</name>
    <name evidence="7" type="ORF">Anas_08595</name>
</gene>
<accession>A0A5N5SKK2</accession>
<comment type="subcellular location">
    <subcellularLocation>
        <location evidence="1">Membrane</location>
        <topology evidence="1">Multi-pass membrane protein</topology>
    </subcellularLocation>
</comment>
<dbReference type="SUPFAM" id="SSF103473">
    <property type="entry name" value="MFS general substrate transporter"/>
    <property type="match status" value="1"/>
</dbReference>
<evidence type="ECO:0000313" key="7">
    <source>
        <dbReference type="EMBL" id="KAB7494220.1"/>
    </source>
</evidence>
<dbReference type="Proteomes" id="UP000326759">
    <property type="component" value="Unassembled WGS sequence"/>
</dbReference>
<organism evidence="7 8">
    <name type="scientific">Armadillidium nasatum</name>
    <dbReference type="NCBI Taxonomy" id="96803"/>
    <lineage>
        <taxon>Eukaryota</taxon>
        <taxon>Metazoa</taxon>
        <taxon>Ecdysozoa</taxon>
        <taxon>Arthropoda</taxon>
        <taxon>Crustacea</taxon>
        <taxon>Multicrustacea</taxon>
        <taxon>Malacostraca</taxon>
        <taxon>Eumalacostraca</taxon>
        <taxon>Peracarida</taxon>
        <taxon>Isopoda</taxon>
        <taxon>Oniscidea</taxon>
        <taxon>Crinocheta</taxon>
        <taxon>Armadillidiidae</taxon>
        <taxon>Armadillidium</taxon>
    </lineage>
</organism>
<dbReference type="PANTHER" id="PTHR24064">
    <property type="entry name" value="SOLUTE CARRIER FAMILY 22 MEMBER"/>
    <property type="match status" value="1"/>
</dbReference>